<dbReference type="VEuPathDB" id="FungiDB:MPH_00589"/>
<dbReference type="EMBL" id="AHHD01000031">
    <property type="protein sequence ID" value="EKG21998.1"/>
    <property type="molecule type" value="Genomic_DNA"/>
</dbReference>
<dbReference type="PANTHER" id="PTHR31250">
    <property type="entry name" value="IQ DOMAIN-CONTAINING PROTEIN IQM3"/>
    <property type="match status" value="1"/>
</dbReference>
<feature type="compositionally biased region" description="Low complexity" evidence="5">
    <location>
        <begin position="395"/>
        <end position="416"/>
    </location>
</feature>
<feature type="compositionally biased region" description="Basic and acidic residues" evidence="5">
    <location>
        <begin position="221"/>
        <end position="246"/>
    </location>
</feature>
<organism evidence="6 7">
    <name type="scientific">Macrophomina phaseolina (strain MS6)</name>
    <name type="common">Charcoal rot fungus</name>
    <dbReference type="NCBI Taxonomy" id="1126212"/>
    <lineage>
        <taxon>Eukaryota</taxon>
        <taxon>Fungi</taxon>
        <taxon>Dikarya</taxon>
        <taxon>Ascomycota</taxon>
        <taxon>Pezizomycotina</taxon>
        <taxon>Dothideomycetes</taxon>
        <taxon>Dothideomycetes incertae sedis</taxon>
        <taxon>Botryosphaeriales</taxon>
        <taxon>Botryosphaeriaceae</taxon>
        <taxon>Macrophomina</taxon>
    </lineage>
</organism>
<dbReference type="PROSITE" id="PS50096">
    <property type="entry name" value="IQ"/>
    <property type="match status" value="1"/>
</dbReference>
<comment type="subcellular location">
    <subcellularLocation>
        <location evidence="2">Cytoplasm</location>
    </subcellularLocation>
    <subcellularLocation>
        <location evidence="1">Nucleus</location>
    </subcellularLocation>
</comment>
<feature type="compositionally biased region" description="Basic and acidic residues" evidence="5">
    <location>
        <begin position="197"/>
        <end position="208"/>
    </location>
</feature>
<feature type="compositionally biased region" description="Basic and acidic residues" evidence="5">
    <location>
        <begin position="255"/>
        <end position="272"/>
    </location>
</feature>
<dbReference type="InterPro" id="IPR044159">
    <property type="entry name" value="IQM"/>
</dbReference>
<dbReference type="Pfam" id="PF00612">
    <property type="entry name" value="IQ"/>
    <property type="match status" value="1"/>
</dbReference>
<feature type="region of interest" description="Disordered" evidence="5">
    <location>
        <begin position="633"/>
        <end position="661"/>
    </location>
</feature>
<protein>
    <submittedName>
        <fullName evidence="6">IQ motif EF-hand binding site</fullName>
    </submittedName>
</protein>
<feature type="compositionally biased region" description="Basic and acidic residues" evidence="5">
    <location>
        <begin position="563"/>
        <end position="613"/>
    </location>
</feature>
<keyword evidence="4" id="KW-0539">Nucleus</keyword>
<dbReference type="Proteomes" id="UP000007129">
    <property type="component" value="Unassembled WGS sequence"/>
</dbReference>
<evidence type="ECO:0000256" key="1">
    <source>
        <dbReference type="ARBA" id="ARBA00004123"/>
    </source>
</evidence>
<name>K2S507_MACPH</name>
<dbReference type="PANTHER" id="PTHR31250:SF27">
    <property type="entry name" value="IQ DOMAIN-CONTAINING PROTEIN IQM5"/>
    <property type="match status" value="1"/>
</dbReference>
<dbReference type="SMART" id="SM00015">
    <property type="entry name" value="IQ"/>
    <property type="match status" value="1"/>
</dbReference>
<feature type="region of interest" description="Disordered" evidence="5">
    <location>
        <begin position="1"/>
        <end position="58"/>
    </location>
</feature>
<dbReference type="InterPro" id="IPR000048">
    <property type="entry name" value="IQ_motif_EF-hand-BS"/>
</dbReference>
<feature type="region of interest" description="Disordered" evidence="5">
    <location>
        <begin position="563"/>
        <end position="615"/>
    </location>
</feature>
<dbReference type="eggNOG" id="ENOG502QRIN">
    <property type="taxonomic scope" value="Eukaryota"/>
</dbReference>
<reference evidence="6 7" key="1">
    <citation type="journal article" date="2012" name="BMC Genomics">
        <title>Tools to kill: Genome of one of the most destructive plant pathogenic fungi Macrophomina phaseolina.</title>
        <authorList>
            <person name="Islam M.S."/>
            <person name="Haque M.S."/>
            <person name="Islam M.M."/>
            <person name="Emdad E.M."/>
            <person name="Halim A."/>
            <person name="Hossen Q.M.M."/>
            <person name="Hossain M.Z."/>
            <person name="Ahmed B."/>
            <person name="Rahim S."/>
            <person name="Rahman M.S."/>
            <person name="Alam M.M."/>
            <person name="Hou S."/>
            <person name="Wan X."/>
            <person name="Saito J.A."/>
            <person name="Alam M."/>
        </authorList>
    </citation>
    <scope>NUCLEOTIDE SEQUENCE [LARGE SCALE GENOMIC DNA]</scope>
    <source>
        <strain evidence="6 7">MS6</strain>
    </source>
</reference>
<evidence type="ECO:0000256" key="4">
    <source>
        <dbReference type="ARBA" id="ARBA00023242"/>
    </source>
</evidence>
<comment type="caution">
    <text evidence="6">The sequence shown here is derived from an EMBL/GenBank/DDBJ whole genome shotgun (WGS) entry which is preliminary data.</text>
</comment>
<evidence type="ECO:0000313" key="6">
    <source>
        <dbReference type="EMBL" id="EKG21998.1"/>
    </source>
</evidence>
<dbReference type="GO" id="GO:0005737">
    <property type="term" value="C:cytoplasm"/>
    <property type="evidence" value="ECO:0007669"/>
    <property type="project" value="UniProtKB-SubCell"/>
</dbReference>
<dbReference type="HOGENOM" id="CLU_020021_0_0_1"/>
<dbReference type="OrthoDB" id="7344096at2759"/>
<evidence type="ECO:0000256" key="2">
    <source>
        <dbReference type="ARBA" id="ARBA00004496"/>
    </source>
</evidence>
<evidence type="ECO:0000313" key="7">
    <source>
        <dbReference type="Proteomes" id="UP000007129"/>
    </source>
</evidence>
<dbReference type="InParanoid" id="K2S507"/>
<evidence type="ECO:0000256" key="3">
    <source>
        <dbReference type="ARBA" id="ARBA00022490"/>
    </source>
</evidence>
<sequence length="661" mass="73783">MSLSEAMEADLPGPNERQDGDDDARLTDPGDAKDGAPRVDVIRAAAAHPAAHCTSPAPAARSVALQLPSRDELEAIARRQDAKHEAMQAAKSQSLRDEEEAAAALIQRNYRGYKQRRELAGMGLDASTRWVEVRDKTFFLSRPVAGAAELFLLDDLALPANSAAPSIERECRSANGDLRAPQAIKEARWRNATRPVSRHDRTPSEPDKLSPAARSRAASDAAKENWRRIGEVARRAGGDDSDHGDTSTDEDQLSPEERERRRARKAEAKREREKTAKVMDLQYWLEMVDQKHRYGSNLRAYHTEWKNSGTHENFFYWLDHGEGRNLEVPTCSRERLEREQVRYLNREERQNYLVKIDKQGRLCWAKNGDRITTSTEYKDSVNGIVRNDDGTPEYSRAGSSSSSSSSASSIFSAGSADNPEAEHYVNHDLDKAKGVKKIRHVSAAAVLNHLLRRSVKPNSWIFVADTSFRLYVGIKQSGAFQHSSFLHGARISAAGLIKIKDGQLRRLSPLSGHYRPPTSNFRAFVHSLRDAGVDMSRVSISRSYAILVGLEAYVKTRQKFKSGAEHASHGKEKVLHPEEAAKREEQQRDKSKSAERERQILAQAARREEERKRSNSLRARFLRKLGFGAAGSALKLGKKKKSRGEASSEDAESGIPPEGTR</sequence>
<dbReference type="AlphaFoldDB" id="K2S507"/>
<dbReference type="STRING" id="1126212.K2S507"/>
<feature type="region of interest" description="Disordered" evidence="5">
    <location>
        <begin position="382"/>
        <end position="418"/>
    </location>
</feature>
<accession>K2S507</accession>
<dbReference type="GO" id="GO:0005634">
    <property type="term" value="C:nucleus"/>
    <property type="evidence" value="ECO:0007669"/>
    <property type="project" value="UniProtKB-SubCell"/>
</dbReference>
<gene>
    <name evidence="6" type="ORF">MPH_00589</name>
</gene>
<feature type="compositionally biased region" description="Low complexity" evidence="5">
    <location>
        <begin position="44"/>
        <end position="58"/>
    </location>
</feature>
<keyword evidence="3" id="KW-0963">Cytoplasm</keyword>
<feature type="region of interest" description="Disordered" evidence="5">
    <location>
        <begin position="182"/>
        <end position="272"/>
    </location>
</feature>
<proteinExistence type="predicted"/>
<evidence type="ECO:0000256" key="5">
    <source>
        <dbReference type="SAM" id="MobiDB-lite"/>
    </source>
</evidence>
<feature type="compositionally biased region" description="Basic and acidic residues" evidence="5">
    <location>
        <begin position="23"/>
        <end position="41"/>
    </location>
</feature>